<dbReference type="Gene3D" id="3.30.160.60">
    <property type="entry name" value="Classic Zinc Finger"/>
    <property type="match status" value="2"/>
</dbReference>
<evidence type="ECO:0000256" key="1">
    <source>
        <dbReference type="ARBA" id="ARBA00004123"/>
    </source>
</evidence>
<comment type="subcellular location">
    <subcellularLocation>
        <location evidence="1">Nucleus</location>
    </subcellularLocation>
</comment>
<dbReference type="FunFam" id="3.30.160.60:FF:000367">
    <property type="entry name" value="Zinc finger protein 572"/>
    <property type="match status" value="1"/>
</dbReference>
<dbReference type="STRING" id="796925.A0A137NR94"/>
<proteinExistence type="inferred from homology"/>
<dbReference type="InterPro" id="IPR013087">
    <property type="entry name" value="Znf_C2H2_type"/>
</dbReference>
<dbReference type="PROSITE" id="PS00028">
    <property type="entry name" value="ZINC_FINGER_C2H2_1"/>
    <property type="match status" value="1"/>
</dbReference>
<evidence type="ECO:0000256" key="6">
    <source>
        <dbReference type="ARBA" id="ARBA00022833"/>
    </source>
</evidence>
<keyword evidence="14" id="KW-1185">Reference proteome</keyword>
<keyword evidence="10" id="KW-0539">Nucleus</keyword>
<dbReference type="SMART" id="SM00355">
    <property type="entry name" value="ZnF_C2H2"/>
    <property type="match status" value="2"/>
</dbReference>
<evidence type="ECO:0000256" key="11">
    <source>
        <dbReference type="PROSITE-ProRule" id="PRU00042"/>
    </source>
</evidence>
<dbReference type="InterPro" id="IPR036236">
    <property type="entry name" value="Znf_C2H2_sf"/>
</dbReference>
<dbReference type="GO" id="GO:0008270">
    <property type="term" value="F:zinc ion binding"/>
    <property type="evidence" value="ECO:0007669"/>
    <property type="project" value="UniProtKB-KW"/>
</dbReference>
<dbReference type="Pfam" id="PF12874">
    <property type="entry name" value="zf-met"/>
    <property type="match status" value="1"/>
</dbReference>
<gene>
    <name evidence="13" type="ORF">CONCODRAFT_13233</name>
</gene>
<keyword evidence="4" id="KW-0677">Repeat</keyword>
<evidence type="ECO:0000256" key="8">
    <source>
        <dbReference type="ARBA" id="ARBA00023125"/>
    </source>
</evidence>
<dbReference type="SUPFAM" id="SSF57667">
    <property type="entry name" value="beta-beta-alpha zinc fingers"/>
    <property type="match status" value="1"/>
</dbReference>
<keyword evidence="9" id="KW-0804">Transcription</keyword>
<dbReference type="PANTHER" id="PTHR24394:SF29">
    <property type="entry name" value="MYONEURIN"/>
    <property type="match status" value="1"/>
</dbReference>
<evidence type="ECO:0000256" key="2">
    <source>
        <dbReference type="ARBA" id="ARBA00006991"/>
    </source>
</evidence>
<evidence type="ECO:0000259" key="12">
    <source>
        <dbReference type="PROSITE" id="PS50157"/>
    </source>
</evidence>
<evidence type="ECO:0000256" key="5">
    <source>
        <dbReference type="ARBA" id="ARBA00022771"/>
    </source>
</evidence>
<keyword evidence="3" id="KW-0479">Metal-binding</keyword>
<dbReference type="PANTHER" id="PTHR24394">
    <property type="entry name" value="ZINC FINGER PROTEIN"/>
    <property type="match status" value="1"/>
</dbReference>
<dbReference type="AlphaFoldDB" id="A0A137NR94"/>
<evidence type="ECO:0000256" key="7">
    <source>
        <dbReference type="ARBA" id="ARBA00023015"/>
    </source>
</evidence>
<keyword evidence="5 11" id="KW-0863">Zinc-finger</keyword>
<evidence type="ECO:0000256" key="3">
    <source>
        <dbReference type="ARBA" id="ARBA00022723"/>
    </source>
</evidence>
<accession>A0A137NR94</accession>
<dbReference type="GO" id="GO:0005634">
    <property type="term" value="C:nucleus"/>
    <property type="evidence" value="ECO:0007669"/>
    <property type="project" value="UniProtKB-SubCell"/>
</dbReference>
<dbReference type="PROSITE" id="PS50157">
    <property type="entry name" value="ZINC_FINGER_C2H2_2"/>
    <property type="match status" value="2"/>
</dbReference>
<evidence type="ECO:0000256" key="4">
    <source>
        <dbReference type="ARBA" id="ARBA00022737"/>
    </source>
</evidence>
<keyword evidence="8" id="KW-0238">DNA-binding</keyword>
<name>A0A137NR94_CONC2</name>
<evidence type="ECO:0000256" key="9">
    <source>
        <dbReference type="ARBA" id="ARBA00023163"/>
    </source>
</evidence>
<evidence type="ECO:0000313" key="13">
    <source>
        <dbReference type="EMBL" id="KXN65248.1"/>
    </source>
</evidence>
<keyword evidence="7" id="KW-0805">Transcription regulation</keyword>
<comment type="similarity">
    <text evidence="2">Belongs to the krueppel C2H2-type zinc-finger protein family.</text>
</comment>
<protein>
    <recommendedName>
        <fullName evidence="12">C2H2-type domain-containing protein</fullName>
    </recommendedName>
</protein>
<sequence>MLVNGFTQRSNFEESKFKLGPFHPISLPSISNLPLPNLSQIKLAPIKKSQENLELKFKCKKCTKSFKRKNSLIRHERVHTGIKPFCCKVCNKKFTRKDILESHKLSMKCRRRTQTLLKGTSSEISNNTIENSNMINSALEGSRRTSIASLIWSNESDDFDLNSDYYLPFWSSSLTKSYSSQSLN</sequence>
<dbReference type="GO" id="GO:0000981">
    <property type="term" value="F:DNA-binding transcription factor activity, RNA polymerase II-specific"/>
    <property type="evidence" value="ECO:0007669"/>
    <property type="project" value="TreeGrafter"/>
</dbReference>
<dbReference type="Pfam" id="PF00096">
    <property type="entry name" value="zf-C2H2"/>
    <property type="match status" value="1"/>
</dbReference>
<dbReference type="OrthoDB" id="654211at2759"/>
<keyword evidence="6" id="KW-0862">Zinc</keyword>
<dbReference type="EMBL" id="KQ964934">
    <property type="protein sequence ID" value="KXN65248.1"/>
    <property type="molecule type" value="Genomic_DNA"/>
</dbReference>
<dbReference type="Proteomes" id="UP000070444">
    <property type="component" value="Unassembled WGS sequence"/>
</dbReference>
<feature type="domain" description="C2H2-type" evidence="12">
    <location>
        <begin position="85"/>
        <end position="113"/>
    </location>
</feature>
<feature type="domain" description="C2H2-type" evidence="12">
    <location>
        <begin position="57"/>
        <end position="84"/>
    </location>
</feature>
<organism evidence="13 14">
    <name type="scientific">Conidiobolus coronatus (strain ATCC 28846 / CBS 209.66 / NRRL 28638)</name>
    <name type="common">Delacroixia coronata</name>
    <dbReference type="NCBI Taxonomy" id="796925"/>
    <lineage>
        <taxon>Eukaryota</taxon>
        <taxon>Fungi</taxon>
        <taxon>Fungi incertae sedis</taxon>
        <taxon>Zoopagomycota</taxon>
        <taxon>Entomophthoromycotina</taxon>
        <taxon>Entomophthoromycetes</taxon>
        <taxon>Entomophthorales</taxon>
        <taxon>Ancylistaceae</taxon>
        <taxon>Conidiobolus</taxon>
    </lineage>
</organism>
<evidence type="ECO:0000313" key="14">
    <source>
        <dbReference type="Proteomes" id="UP000070444"/>
    </source>
</evidence>
<reference evidence="13 14" key="1">
    <citation type="journal article" date="2015" name="Genome Biol. Evol.">
        <title>Phylogenomic analyses indicate that early fungi evolved digesting cell walls of algal ancestors of land plants.</title>
        <authorList>
            <person name="Chang Y."/>
            <person name="Wang S."/>
            <person name="Sekimoto S."/>
            <person name="Aerts A.L."/>
            <person name="Choi C."/>
            <person name="Clum A."/>
            <person name="LaButti K.M."/>
            <person name="Lindquist E.A."/>
            <person name="Yee Ngan C."/>
            <person name="Ohm R.A."/>
            <person name="Salamov A.A."/>
            <person name="Grigoriev I.V."/>
            <person name="Spatafora J.W."/>
            <person name="Berbee M.L."/>
        </authorList>
    </citation>
    <scope>NUCLEOTIDE SEQUENCE [LARGE SCALE GENOMIC DNA]</scope>
    <source>
        <strain evidence="13 14">NRRL 28638</strain>
    </source>
</reference>
<evidence type="ECO:0000256" key="10">
    <source>
        <dbReference type="ARBA" id="ARBA00023242"/>
    </source>
</evidence>
<dbReference type="GO" id="GO:0003677">
    <property type="term" value="F:DNA binding"/>
    <property type="evidence" value="ECO:0007669"/>
    <property type="project" value="UniProtKB-KW"/>
</dbReference>